<dbReference type="EMBL" id="HBJA01116594">
    <property type="protein sequence ID" value="CAE0828830.1"/>
    <property type="molecule type" value="Transcribed_RNA"/>
</dbReference>
<evidence type="ECO:0000313" key="2">
    <source>
        <dbReference type="EMBL" id="CAE0828829.1"/>
    </source>
</evidence>
<evidence type="ECO:0000256" key="1">
    <source>
        <dbReference type="SAM" id="MobiDB-lite"/>
    </source>
</evidence>
<organism evidence="2">
    <name type="scientific">Eutreptiella gymnastica</name>
    <dbReference type="NCBI Taxonomy" id="73025"/>
    <lineage>
        <taxon>Eukaryota</taxon>
        <taxon>Discoba</taxon>
        <taxon>Euglenozoa</taxon>
        <taxon>Euglenida</taxon>
        <taxon>Spirocuta</taxon>
        <taxon>Euglenophyceae</taxon>
        <taxon>Eutreptiales</taxon>
        <taxon>Eutreptiaceae</taxon>
        <taxon>Eutreptiella</taxon>
    </lineage>
</organism>
<dbReference type="EMBL" id="HBJA01116593">
    <property type="protein sequence ID" value="CAE0828829.1"/>
    <property type="molecule type" value="Transcribed_RNA"/>
</dbReference>
<sequence length="100" mass="10892">MVGGSFWAELRQAKPGAKWGRRSTGQPPHTHRKGYSVQKVNNRPPASPGPPHCHSASVSHAREVQGNNSTQPTVHVYQANGNKTRGRREGQVTQTAAFDI</sequence>
<accession>A0A6T2GFA2</accession>
<evidence type="ECO:0000313" key="3">
    <source>
        <dbReference type="EMBL" id="CAE0828830.1"/>
    </source>
</evidence>
<feature type="compositionally biased region" description="Polar residues" evidence="1">
    <location>
        <begin position="65"/>
        <end position="83"/>
    </location>
</feature>
<dbReference type="AlphaFoldDB" id="A0A6T2GFA2"/>
<proteinExistence type="predicted"/>
<reference evidence="2" key="1">
    <citation type="submission" date="2021-01" db="EMBL/GenBank/DDBJ databases">
        <authorList>
            <person name="Corre E."/>
            <person name="Pelletier E."/>
            <person name="Niang G."/>
            <person name="Scheremetjew M."/>
            <person name="Finn R."/>
            <person name="Kale V."/>
            <person name="Holt S."/>
            <person name="Cochrane G."/>
            <person name="Meng A."/>
            <person name="Brown T."/>
            <person name="Cohen L."/>
        </authorList>
    </citation>
    <scope>NUCLEOTIDE SEQUENCE</scope>
    <source>
        <strain evidence="2">CCMP1594</strain>
    </source>
</reference>
<protein>
    <submittedName>
        <fullName evidence="2">Uncharacterized protein</fullName>
    </submittedName>
</protein>
<gene>
    <name evidence="2" type="ORF">EGYM00163_LOCUS40107</name>
    <name evidence="3" type="ORF">EGYM00163_LOCUS40108</name>
</gene>
<name>A0A6T2GFA2_9EUGL</name>
<feature type="region of interest" description="Disordered" evidence="1">
    <location>
        <begin position="1"/>
        <end position="100"/>
    </location>
</feature>
<feature type="compositionally biased region" description="Polar residues" evidence="1">
    <location>
        <begin position="91"/>
        <end position="100"/>
    </location>
</feature>